<evidence type="ECO:0000313" key="2">
    <source>
        <dbReference type="Proteomes" id="UP000286641"/>
    </source>
</evidence>
<evidence type="ECO:0000256" key="1">
    <source>
        <dbReference type="SAM" id="MobiDB-lite"/>
    </source>
</evidence>
<name>A0A3Q7NW71_CALUR</name>
<dbReference type="RefSeq" id="XP_025722492.1">
    <property type="nucleotide sequence ID" value="XM_025866707.1"/>
</dbReference>
<sequence>MTPSHWARPRTPTAKETQPAEVPLPSAAETWEAGSPGSPPPGGHSAPGQPGSRRREQALSAPFSSAAVAAGCAPCTPHSPGARRASSLLTCPRLRRAGSSALPVPHHHHTHGDYSPHSRLPHSPPQSSRRAGHAGEHSRAHSAHYRNRSSAQPASPRNFQRPPRNFSQLHHGCPPPPPLWLPPSLPPTPNPRNKPRLENAPIPSPPPPIPRSPSHTRD</sequence>
<reference evidence="3" key="2">
    <citation type="submission" date="2025-08" db="UniProtKB">
        <authorList>
            <consortium name="RefSeq"/>
        </authorList>
    </citation>
    <scope>IDENTIFICATION</scope>
    <source>
        <tissue evidence="3">Blood</tissue>
    </source>
</reference>
<dbReference type="Proteomes" id="UP000286641">
    <property type="component" value="Unplaced"/>
</dbReference>
<proteinExistence type="predicted"/>
<protein>
    <submittedName>
        <fullName evidence="3">Pollen-specific leucine-rich repeat extensin-like protein 3</fullName>
    </submittedName>
</protein>
<feature type="compositionally biased region" description="Pro residues" evidence="1">
    <location>
        <begin position="202"/>
        <end position="211"/>
    </location>
</feature>
<dbReference type="InParanoid" id="A0A3Q7NW71"/>
<dbReference type="AlphaFoldDB" id="A0A3Q7NW71"/>
<gene>
    <name evidence="3" type="primary">LOC112819859</name>
</gene>
<feature type="compositionally biased region" description="Polar residues" evidence="1">
    <location>
        <begin position="148"/>
        <end position="158"/>
    </location>
</feature>
<accession>A0A3Q7NW71</accession>
<feature type="region of interest" description="Disordered" evidence="1">
    <location>
        <begin position="1"/>
        <end position="87"/>
    </location>
</feature>
<reference key="1">
    <citation type="submission" date="2019-01" db="UniProtKB">
        <authorList>
            <consortium name="RefSeq"/>
        </authorList>
    </citation>
    <scope>IDENTIFICATION</scope>
</reference>
<feature type="region of interest" description="Disordered" evidence="1">
    <location>
        <begin position="99"/>
        <end position="218"/>
    </location>
</feature>
<feature type="compositionally biased region" description="Pro residues" evidence="1">
    <location>
        <begin position="173"/>
        <end position="192"/>
    </location>
</feature>
<evidence type="ECO:0000313" key="3">
    <source>
        <dbReference type="RefSeq" id="XP_025722492.1"/>
    </source>
</evidence>
<organism evidence="2 3">
    <name type="scientific">Callorhinus ursinus</name>
    <name type="common">Northern fur seal</name>
    <dbReference type="NCBI Taxonomy" id="34884"/>
    <lineage>
        <taxon>Eukaryota</taxon>
        <taxon>Metazoa</taxon>
        <taxon>Chordata</taxon>
        <taxon>Craniata</taxon>
        <taxon>Vertebrata</taxon>
        <taxon>Euteleostomi</taxon>
        <taxon>Mammalia</taxon>
        <taxon>Eutheria</taxon>
        <taxon>Laurasiatheria</taxon>
        <taxon>Carnivora</taxon>
        <taxon>Caniformia</taxon>
        <taxon>Pinnipedia</taxon>
        <taxon>Otariidae</taxon>
        <taxon>Callorhinus</taxon>
    </lineage>
</organism>
<keyword evidence="2" id="KW-1185">Reference proteome</keyword>